<proteinExistence type="predicted"/>
<dbReference type="Proteomes" id="UP001642260">
    <property type="component" value="Unassembled WGS sequence"/>
</dbReference>
<evidence type="ECO:0000313" key="2">
    <source>
        <dbReference type="EMBL" id="CAH8375870.1"/>
    </source>
</evidence>
<comment type="caution">
    <text evidence="2">The sequence shown here is derived from an EMBL/GenBank/DDBJ whole genome shotgun (WGS) entry which is preliminary data.</text>
</comment>
<accession>A0ABC8L6Y2</accession>
<gene>
    <name evidence="2" type="ORF">ERUC_LOCUS32255</name>
</gene>
<feature type="region of interest" description="Disordered" evidence="1">
    <location>
        <begin position="41"/>
        <end position="63"/>
    </location>
</feature>
<dbReference type="AlphaFoldDB" id="A0ABC8L6Y2"/>
<dbReference type="EMBL" id="CAKOAT010461820">
    <property type="protein sequence ID" value="CAH8375870.1"/>
    <property type="molecule type" value="Genomic_DNA"/>
</dbReference>
<reference evidence="2 3" key="1">
    <citation type="submission" date="2022-03" db="EMBL/GenBank/DDBJ databases">
        <authorList>
            <person name="Macdonald S."/>
            <person name="Ahmed S."/>
            <person name="Newling K."/>
        </authorList>
    </citation>
    <scope>NUCLEOTIDE SEQUENCE [LARGE SCALE GENOMIC DNA]</scope>
</reference>
<evidence type="ECO:0000313" key="3">
    <source>
        <dbReference type="Proteomes" id="UP001642260"/>
    </source>
</evidence>
<dbReference type="PANTHER" id="PTHR46554:SF2">
    <property type="entry name" value="TFIIS N-TERMINAL DOMAIN-CONTAINING PROTEIN"/>
    <property type="match status" value="1"/>
</dbReference>
<keyword evidence="3" id="KW-1185">Reference proteome</keyword>
<dbReference type="PANTHER" id="PTHR46554">
    <property type="entry name" value="MEDIATOR OF RNA POLYMERASE II TRANSCRIPTION SUBUNIT 26A-RELATED"/>
    <property type="match status" value="1"/>
</dbReference>
<organism evidence="2 3">
    <name type="scientific">Eruca vesicaria subsp. sativa</name>
    <name type="common">Garden rocket</name>
    <name type="synonym">Eruca sativa</name>
    <dbReference type="NCBI Taxonomy" id="29727"/>
    <lineage>
        <taxon>Eukaryota</taxon>
        <taxon>Viridiplantae</taxon>
        <taxon>Streptophyta</taxon>
        <taxon>Embryophyta</taxon>
        <taxon>Tracheophyta</taxon>
        <taxon>Spermatophyta</taxon>
        <taxon>Magnoliopsida</taxon>
        <taxon>eudicotyledons</taxon>
        <taxon>Gunneridae</taxon>
        <taxon>Pentapetalae</taxon>
        <taxon>rosids</taxon>
        <taxon>malvids</taxon>
        <taxon>Brassicales</taxon>
        <taxon>Brassicaceae</taxon>
        <taxon>Brassiceae</taxon>
        <taxon>Eruca</taxon>
    </lineage>
</organism>
<name>A0ABC8L6Y2_ERUVS</name>
<evidence type="ECO:0000256" key="1">
    <source>
        <dbReference type="SAM" id="MobiDB-lite"/>
    </source>
</evidence>
<protein>
    <submittedName>
        <fullName evidence="2">Uncharacterized protein</fullName>
    </submittedName>
</protein>
<sequence length="63" mass="6747">MVAAADCPNKFKSRRDKIAELLFSCKVNRCTSCDHLELSVPGGDKEANDIGDTGFDGREAVGS</sequence>